<organism evidence="2 3">
    <name type="scientific">Helobdella robusta</name>
    <name type="common">Californian leech</name>
    <dbReference type="NCBI Taxonomy" id="6412"/>
    <lineage>
        <taxon>Eukaryota</taxon>
        <taxon>Metazoa</taxon>
        <taxon>Spiralia</taxon>
        <taxon>Lophotrochozoa</taxon>
        <taxon>Annelida</taxon>
        <taxon>Clitellata</taxon>
        <taxon>Hirudinea</taxon>
        <taxon>Rhynchobdellida</taxon>
        <taxon>Glossiphoniidae</taxon>
        <taxon>Helobdella</taxon>
    </lineage>
</organism>
<dbReference type="Proteomes" id="UP000015101">
    <property type="component" value="Unassembled WGS sequence"/>
</dbReference>
<dbReference type="RefSeq" id="XP_009010045.1">
    <property type="nucleotide sequence ID" value="XM_009011797.1"/>
</dbReference>
<dbReference type="KEGG" id="hro:HELRODRAFT_166560"/>
<dbReference type="CTD" id="20201541"/>
<dbReference type="EnsemblMetazoa" id="HelroT166560">
    <property type="protein sequence ID" value="HelroP166560"/>
    <property type="gene ID" value="HelroG166560"/>
</dbReference>
<accession>T1EY91</accession>
<name>T1EY91_HELRO</name>
<evidence type="ECO:0000313" key="1">
    <source>
        <dbReference type="EMBL" id="ESO11557.1"/>
    </source>
</evidence>
<evidence type="ECO:0000313" key="2">
    <source>
        <dbReference type="EnsemblMetazoa" id="HelroP166560"/>
    </source>
</evidence>
<gene>
    <name evidence="2" type="primary">20201541</name>
    <name evidence="1" type="ORF">HELRODRAFT_166560</name>
</gene>
<dbReference type="EMBL" id="KB095812">
    <property type="protein sequence ID" value="ESO11557.1"/>
    <property type="molecule type" value="Genomic_DNA"/>
</dbReference>
<dbReference type="GeneID" id="20201541"/>
<dbReference type="EMBL" id="AMQM01002454">
    <property type="status" value="NOT_ANNOTATED_CDS"/>
    <property type="molecule type" value="Genomic_DNA"/>
</dbReference>
<evidence type="ECO:0000313" key="3">
    <source>
        <dbReference type="Proteomes" id="UP000015101"/>
    </source>
</evidence>
<keyword evidence="3" id="KW-1185">Reference proteome</keyword>
<reference evidence="3" key="1">
    <citation type="submission" date="2012-12" db="EMBL/GenBank/DDBJ databases">
        <authorList>
            <person name="Hellsten U."/>
            <person name="Grimwood J."/>
            <person name="Chapman J.A."/>
            <person name="Shapiro H."/>
            <person name="Aerts A."/>
            <person name="Otillar R.P."/>
            <person name="Terry A.Y."/>
            <person name="Boore J.L."/>
            <person name="Simakov O."/>
            <person name="Marletaz F."/>
            <person name="Cho S.-J."/>
            <person name="Edsinger-Gonzales E."/>
            <person name="Havlak P."/>
            <person name="Kuo D.-H."/>
            <person name="Larsson T."/>
            <person name="Lv J."/>
            <person name="Arendt D."/>
            <person name="Savage R."/>
            <person name="Osoegawa K."/>
            <person name="de Jong P."/>
            <person name="Lindberg D.R."/>
            <person name="Seaver E.C."/>
            <person name="Weisblat D.A."/>
            <person name="Putnam N.H."/>
            <person name="Grigoriev I.V."/>
            <person name="Rokhsar D.S."/>
        </authorList>
    </citation>
    <scope>NUCLEOTIDE SEQUENCE</scope>
</reference>
<reference evidence="1 3" key="2">
    <citation type="journal article" date="2013" name="Nature">
        <title>Insights into bilaterian evolution from three spiralian genomes.</title>
        <authorList>
            <person name="Simakov O."/>
            <person name="Marletaz F."/>
            <person name="Cho S.J."/>
            <person name="Edsinger-Gonzales E."/>
            <person name="Havlak P."/>
            <person name="Hellsten U."/>
            <person name="Kuo D.H."/>
            <person name="Larsson T."/>
            <person name="Lv J."/>
            <person name="Arendt D."/>
            <person name="Savage R."/>
            <person name="Osoegawa K."/>
            <person name="de Jong P."/>
            <person name="Grimwood J."/>
            <person name="Chapman J.A."/>
            <person name="Shapiro H."/>
            <person name="Aerts A."/>
            <person name="Otillar R.P."/>
            <person name="Terry A.Y."/>
            <person name="Boore J.L."/>
            <person name="Grigoriev I.V."/>
            <person name="Lindberg D.R."/>
            <person name="Seaver E.C."/>
            <person name="Weisblat D.A."/>
            <person name="Putnam N.H."/>
            <person name="Rokhsar D.S."/>
        </authorList>
    </citation>
    <scope>NUCLEOTIDE SEQUENCE</scope>
</reference>
<dbReference type="HOGENOM" id="CLU_021182_3_3_1"/>
<reference evidence="2" key="3">
    <citation type="submission" date="2015-06" db="UniProtKB">
        <authorList>
            <consortium name="EnsemblMetazoa"/>
        </authorList>
    </citation>
    <scope>IDENTIFICATION</scope>
</reference>
<proteinExistence type="predicted"/>
<sequence length="436" mass="48406">MLARKNAFVDVINVIVNVDVIVSDDKFVVTNTHMEAIIETTNYYRLQWRVFNSMMCPVCSNHYKITPDGKLCRHGGRVKGQKCSGSRKKVDAPQVVTGPPHVAASSDGLIMGASVSVSEIPTSLDYPLFFDRMTAVLKRVPLHDHIPKPCREKCSKALHELLTTVCCDSGDPAHWCRLFLFFPYVLQKPARGGRRVNQGNQINKRLSEYSTIEVTSLLSGFENHINANPRGHNPDRLINAVSSCIEQGNVSAAVRLVCSPEGLARNTPETLEKLRYINPSLLGRFDDVLRTALSAICNEPSGISVQDGKRPDGCTLTPWRAGKCLAWDVTVPGTLAERYVHLTSKECGLAAIRASDKKIKKYEHALPSLDFLPICIEVLGPMDPNTSKFIKTLCKMIGIRSGDNREFFFAINHISCLLQRFLRVCVSENINLNADV</sequence>
<protein>
    <submittedName>
        <fullName evidence="1 2">Uncharacterized protein</fullName>
    </submittedName>
</protein>
<dbReference type="AlphaFoldDB" id="T1EY91"/>
<dbReference type="InParanoid" id="T1EY91"/>